<reference evidence="2" key="7">
    <citation type="submission" date="2021-10" db="EMBL/GenBank/DDBJ databases">
        <title>Collection of gut derived symbiotic bacterial strains cultured from healthy donors.</title>
        <authorList>
            <person name="Lin H."/>
            <person name="Littmann E."/>
            <person name="Kohout C."/>
            <person name="Pamer E.G."/>
        </authorList>
    </citation>
    <scope>NUCLEOTIDE SEQUENCE</scope>
    <source>
        <strain evidence="2">DFI.9.42</strain>
    </source>
</reference>
<proteinExistence type="predicted"/>
<sequence length="283" mass="29057">MARFTNQAQLRYGNNVANSNIAVGEILEVLSATKTAVKNTYNQNDTITYVVSIVNSGNTAINGLTLSDNLGAYTFNTNTLVPLTYVNNTAKYYTNGTLQAAPAVTQGPPLSITGINVPAGGNATVIYEAALNEYAPLGIEAAVTNTATVSGTGITPVTAAETVNAEAAPNLAITKSVSPVPVTENGTLTYTFRIQNYGSVAATNTTGVVITDTFAPVLNNLTAALNGTAWTAATDYTYNEATGTFSSTAGAITVPAATYTQDSTTGAWVVTPGESTLVITGTV</sequence>
<evidence type="ECO:0000313" key="4">
    <source>
        <dbReference type="EMBL" id="MSC59198.1"/>
    </source>
</evidence>
<reference evidence="5" key="6">
    <citation type="submission" date="2020-02" db="EMBL/GenBank/DDBJ databases">
        <authorList>
            <person name="Littmann E."/>
            <person name="Sorbara M."/>
        </authorList>
    </citation>
    <scope>NUCLEOTIDE SEQUENCE</scope>
    <source>
        <strain evidence="6">MSK.16.45</strain>
        <strain evidence="5">MSK.17.79</strain>
    </source>
</reference>
<dbReference type="RefSeq" id="WP_015568733.1">
    <property type="nucleotide sequence ID" value="NZ_CP100127.1"/>
</dbReference>
<evidence type="ECO:0000313" key="2">
    <source>
        <dbReference type="EMBL" id="MCB6937967.1"/>
    </source>
</evidence>
<evidence type="ECO:0000313" key="12">
    <source>
        <dbReference type="Proteomes" id="UP000284296"/>
    </source>
</evidence>
<dbReference type="Proteomes" id="UP001193670">
    <property type="component" value="Unassembled WGS sequence"/>
</dbReference>
<evidence type="ECO:0000313" key="11">
    <source>
        <dbReference type="Proteomes" id="UP000283297"/>
    </source>
</evidence>
<organism evidence="1 10">
    <name type="scientific">Agathobacter rectalis</name>
    <dbReference type="NCBI Taxonomy" id="39491"/>
    <lineage>
        <taxon>Bacteria</taxon>
        <taxon>Bacillati</taxon>
        <taxon>Bacillota</taxon>
        <taxon>Clostridia</taxon>
        <taxon>Lachnospirales</taxon>
        <taxon>Lachnospiraceae</taxon>
        <taxon>Agathobacter</taxon>
    </lineage>
</organism>
<dbReference type="EMBL" id="JAJCJK010000006">
    <property type="protein sequence ID" value="MCB6937967.1"/>
    <property type="molecule type" value="Genomic_DNA"/>
</dbReference>
<evidence type="ECO:0000313" key="13">
    <source>
        <dbReference type="Proteomes" id="UP000286181"/>
    </source>
</evidence>
<evidence type="ECO:0000313" key="5">
    <source>
        <dbReference type="EMBL" id="NSC25860.1"/>
    </source>
</evidence>
<keyword evidence="10" id="KW-1185">Reference proteome</keyword>
<dbReference type="EMBL" id="CVRQ01000014">
    <property type="protein sequence ID" value="CRL35362.1"/>
    <property type="molecule type" value="Genomic_DNA"/>
</dbReference>
<evidence type="ECO:0000313" key="14">
    <source>
        <dbReference type="Proteomes" id="UP000479563"/>
    </source>
</evidence>
<dbReference type="Proteomes" id="UP001193756">
    <property type="component" value="Unassembled WGS sequence"/>
</dbReference>
<dbReference type="Proteomes" id="UP000479563">
    <property type="component" value="Unassembled WGS sequence"/>
</dbReference>
<dbReference type="AlphaFoldDB" id="A0A0M6WIR3"/>
<dbReference type="Proteomes" id="UP001212823">
    <property type="component" value="Unassembled WGS sequence"/>
</dbReference>
<evidence type="ECO:0000313" key="1">
    <source>
        <dbReference type="EMBL" id="CRL35362.1"/>
    </source>
</evidence>
<dbReference type="EMBL" id="QROF01000003">
    <property type="protein sequence ID" value="RHL06269.1"/>
    <property type="molecule type" value="Genomic_DNA"/>
</dbReference>
<reference evidence="11 12" key="3">
    <citation type="submission" date="2018-08" db="EMBL/GenBank/DDBJ databases">
        <title>A genome reference for cultivated species of the human gut microbiota.</title>
        <authorList>
            <person name="Zou Y."/>
            <person name="Xue W."/>
            <person name="Luo G."/>
        </authorList>
    </citation>
    <scope>NUCLEOTIDE SEQUENCE [LARGE SCALE GENOMIC DNA]</scope>
    <source>
        <strain evidence="7 12">AF18-16LB</strain>
        <strain evidence="9 11">AF38-24</strain>
        <strain evidence="8 13">AF39-14AC</strain>
    </source>
</reference>
<dbReference type="EMBL" id="QRXG01000001">
    <property type="protein sequence ID" value="RGT84775.1"/>
    <property type="molecule type" value="Genomic_DNA"/>
</dbReference>
<evidence type="ECO:0000313" key="7">
    <source>
        <dbReference type="EMBL" id="RGT84775.1"/>
    </source>
</evidence>
<reference evidence="10" key="2">
    <citation type="submission" date="2015-05" db="EMBL/GenBank/DDBJ databases">
        <authorList>
            <consortium name="Pathogen Informatics"/>
        </authorList>
    </citation>
    <scope>NUCLEOTIDE SEQUENCE [LARGE SCALE GENOMIC DNA]</scope>
    <source>
        <strain evidence="10">T1-815</strain>
    </source>
</reference>
<evidence type="ECO:0000313" key="6">
    <source>
        <dbReference type="EMBL" id="NSC77099.1"/>
    </source>
</evidence>
<accession>A0A0M6WIR3</accession>
<dbReference type="EMBL" id="WKQP01000003">
    <property type="protein sequence ID" value="MSC59198.1"/>
    <property type="molecule type" value="Genomic_DNA"/>
</dbReference>
<dbReference type="Proteomes" id="UP001197684">
    <property type="component" value="Unassembled WGS sequence"/>
</dbReference>
<evidence type="ECO:0000313" key="9">
    <source>
        <dbReference type="EMBL" id="RHL28208.1"/>
    </source>
</evidence>
<dbReference type="EMBL" id="JAAILW010000001">
    <property type="protein sequence ID" value="NSC25860.1"/>
    <property type="molecule type" value="Genomic_DNA"/>
</dbReference>
<dbReference type="EMBL" id="QRON01000005">
    <property type="protein sequence ID" value="RHL28208.1"/>
    <property type="molecule type" value="Genomic_DNA"/>
</dbReference>
<reference evidence="1" key="1">
    <citation type="submission" date="2015-05" db="EMBL/GenBank/DDBJ databases">
        <authorList>
            <person name="Wang D.B."/>
            <person name="Wang M."/>
        </authorList>
    </citation>
    <scope>NUCLEOTIDE SEQUENCE [LARGE SCALE GENOMIC DNA]</scope>
    <source>
        <strain evidence="1">T1-815</strain>
    </source>
</reference>
<dbReference type="Proteomes" id="UP000283297">
    <property type="component" value="Unassembled WGS sequence"/>
</dbReference>
<evidence type="ECO:0000313" key="3">
    <source>
        <dbReference type="EMBL" id="MDB8017106.1"/>
    </source>
</evidence>
<dbReference type="Proteomes" id="UP000284296">
    <property type="component" value="Unassembled WGS sequence"/>
</dbReference>
<name>A0A0M6WIR3_9FIRM</name>
<reference evidence="5" key="5">
    <citation type="journal article" date="2020" name="Cell Host Microbe">
        <title>Functional and Genomic Variation between Human-Derived Isolates of Lachnospiraceae Reveals Inter- and Intra-Species Diversity.</title>
        <authorList>
            <person name="Sorbara M.T."/>
            <person name="Littmann E.R."/>
            <person name="Fontana E."/>
            <person name="Moody T.U."/>
            <person name="Kohout C.E."/>
            <person name="Gjonbalaj M."/>
            <person name="Eaton V."/>
            <person name="Seok R."/>
            <person name="Leiner I.M."/>
            <person name="Pamer E.G."/>
        </authorList>
    </citation>
    <scope>NUCLEOTIDE SEQUENCE</scope>
    <source>
        <strain evidence="6">MSK.16.45</strain>
        <strain evidence="5">MSK.17.79</strain>
    </source>
</reference>
<reference evidence="4 14" key="4">
    <citation type="journal article" date="2019" name="Nat. Med.">
        <title>A library of human gut bacterial isolates paired with longitudinal multiomics data enables mechanistic microbiome research.</title>
        <authorList>
            <person name="Poyet M."/>
            <person name="Groussin M."/>
            <person name="Gibbons S.M."/>
            <person name="Avila-Pacheco J."/>
            <person name="Jiang X."/>
            <person name="Kearney S.M."/>
            <person name="Perrotta A.R."/>
            <person name="Berdy B."/>
            <person name="Zhao S."/>
            <person name="Lieberman T.D."/>
            <person name="Swanson P.K."/>
            <person name="Smith M."/>
            <person name="Roesemann S."/>
            <person name="Alexander J.E."/>
            <person name="Rich S.A."/>
            <person name="Livny J."/>
            <person name="Vlamakis H."/>
            <person name="Clish C."/>
            <person name="Bullock K."/>
            <person name="Deik A."/>
            <person name="Scott J."/>
            <person name="Pierce K.A."/>
            <person name="Xavier R.J."/>
            <person name="Alm E.J."/>
        </authorList>
    </citation>
    <scope>NUCLEOTIDE SEQUENCE [LARGE SCALE GENOMIC DNA]</scope>
    <source>
        <strain evidence="4 14">BIOML-A11</strain>
    </source>
</reference>
<dbReference type="EMBL" id="JAAIMP010000008">
    <property type="protein sequence ID" value="NSC77099.1"/>
    <property type="molecule type" value="Genomic_DNA"/>
</dbReference>
<reference evidence="3" key="8">
    <citation type="submission" date="2023-01" db="EMBL/GenBank/DDBJ databases">
        <title>Human gut microbiome strain richness.</title>
        <authorList>
            <person name="Chen-Liaw A."/>
        </authorList>
    </citation>
    <scope>NUCLEOTIDE SEQUENCE</scope>
    <source>
        <strain evidence="3">1001283st1_D2_1001283B150209_150212</strain>
    </source>
</reference>
<evidence type="ECO:0000313" key="10">
    <source>
        <dbReference type="Proteomes" id="UP000049472"/>
    </source>
</evidence>
<protein>
    <submittedName>
        <fullName evidence="1">Uncharacterized protein</fullName>
    </submittedName>
</protein>
<dbReference type="EMBL" id="JAQLYE010000004">
    <property type="protein sequence ID" value="MDB8017106.1"/>
    <property type="molecule type" value="Genomic_DNA"/>
</dbReference>
<gene>
    <name evidence="9" type="ORF">DW028_09170</name>
    <name evidence="8" type="ORF">DW038_05115</name>
    <name evidence="7" type="ORF">DWX06_01210</name>
    <name evidence="6" type="ORF">G4312_07325</name>
    <name evidence="5" type="ORF">G4319_00605</name>
    <name evidence="4" type="ORF">GKE07_02970</name>
    <name evidence="2" type="ORF">LIZ56_06020</name>
    <name evidence="3" type="ORF">PNE45_03530</name>
    <name evidence="1" type="ORF">T1815_10761</name>
</gene>
<evidence type="ECO:0000313" key="8">
    <source>
        <dbReference type="EMBL" id="RHL06269.1"/>
    </source>
</evidence>
<dbReference type="Proteomes" id="UP000286181">
    <property type="component" value="Unassembled WGS sequence"/>
</dbReference>
<dbReference type="Proteomes" id="UP000049472">
    <property type="component" value="Unassembled WGS sequence"/>
</dbReference>